<proteinExistence type="predicted"/>
<dbReference type="PROSITE" id="PS00584">
    <property type="entry name" value="PFKB_KINASES_2"/>
    <property type="match status" value="1"/>
</dbReference>
<dbReference type="AlphaFoldDB" id="A0A1Q2SKD4"/>
<dbReference type="EMBL" id="AP014836">
    <property type="protein sequence ID" value="BAW79611.1"/>
    <property type="molecule type" value="Genomic_DNA"/>
</dbReference>
<dbReference type="PANTHER" id="PTHR42774">
    <property type="entry name" value="PHOSPHOTRANSFERASE SYSTEM TRANSPORT PROTEIN"/>
    <property type="match status" value="1"/>
</dbReference>
<keyword evidence="2 4" id="KW-0418">Kinase</keyword>
<evidence type="ECO:0000259" key="3">
    <source>
        <dbReference type="Pfam" id="PF00294"/>
    </source>
</evidence>
<dbReference type="Gene3D" id="3.40.1190.20">
    <property type="match status" value="1"/>
</dbReference>
<evidence type="ECO:0000313" key="4">
    <source>
        <dbReference type="EMBL" id="BAW79611.1"/>
    </source>
</evidence>
<accession>A0A1Q2SKD4</accession>
<evidence type="ECO:0000256" key="1">
    <source>
        <dbReference type="ARBA" id="ARBA00022679"/>
    </source>
</evidence>
<evidence type="ECO:0000313" key="5">
    <source>
        <dbReference type="Proteomes" id="UP000243679"/>
    </source>
</evidence>
<gene>
    <name evidence="4" type="ORF">TAO_0241</name>
</gene>
<dbReference type="KEGG" id="ntt:TAO_0241"/>
<dbReference type="InterPro" id="IPR029056">
    <property type="entry name" value="Ribokinase-like"/>
</dbReference>
<dbReference type="Proteomes" id="UP000243679">
    <property type="component" value="Chromosome"/>
</dbReference>
<reference evidence="4 5" key="1">
    <citation type="journal article" date="2017" name="ISME J.">
        <title>An acid-tolerant ammonia-oxidizing ?-proteobacterium from soil.</title>
        <authorList>
            <person name="Hayatsu M."/>
            <person name="Tago K."/>
            <person name="Uchiyama I."/>
            <person name="Toyoda A."/>
            <person name="Wang Y."/>
            <person name="Shimomura Y."/>
            <person name="Okubo T."/>
            <person name="Kurisu F."/>
            <person name="Hirono Y."/>
            <person name="Nonaka K."/>
            <person name="Akiyama H."/>
            <person name="Itoh T."/>
            <person name="Takami H."/>
        </authorList>
    </citation>
    <scope>NUCLEOTIDE SEQUENCE [LARGE SCALE GENOMIC DNA]</scope>
    <source>
        <strain evidence="4 5">TAO100</strain>
    </source>
</reference>
<dbReference type="InterPro" id="IPR002173">
    <property type="entry name" value="Carboh/pur_kinase_PfkB_CS"/>
</dbReference>
<evidence type="ECO:0000256" key="2">
    <source>
        <dbReference type="ARBA" id="ARBA00022777"/>
    </source>
</evidence>
<sequence length="288" mass="31840">MARILGIGNATLDIINTVECYPVEDDEVRALSQRRCIGGNCANTLTVLQQLGHDCVFAGTLATDTDGDEIALGLQQQGINIDYCHRVSGESPTSYILLSHDTGTRTIVHYRDLPEFSLADFEKIDLSTFDWIHAEGRNVIETTSMLSFIHERFPPLPYSVEIEKLRSGIENLFKGAAVLFFSRHYVTHLGYSNAEGFLQQLHPSLPNIEKICPWGEEGAYGLDQKGKSHHVPAFSPLQVIDTLGAGDTFNAGFIHAHLHHYPFAKSLTFACQLAGRKCGQYGFEGLIS</sequence>
<dbReference type="InterPro" id="IPR052562">
    <property type="entry name" value="Ketohexokinase-related"/>
</dbReference>
<name>A0A1Q2SKD4_9GAMM</name>
<dbReference type="PANTHER" id="PTHR42774:SF3">
    <property type="entry name" value="KETOHEXOKINASE"/>
    <property type="match status" value="1"/>
</dbReference>
<keyword evidence="1" id="KW-0808">Transferase</keyword>
<dbReference type="InterPro" id="IPR011611">
    <property type="entry name" value="PfkB_dom"/>
</dbReference>
<feature type="domain" description="Carbohydrate kinase PfkB" evidence="3">
    <location>
        <begin position="3"/>
        <end position="282"/>
    </location>
</feature>
<dbReference type="GO" id="GO:0016301">
    <property type="term" value="F:kinase activity"/>
    <property type="evidence" value="ECO:0007669"/>
    <property type="project" value="UniProtKB-KW"/>
</dbReference>
<dbReference type="Pfam" id="PF00294">
    <property type="entry name" value="PfkB"/>
    <property type="match status" value="1"/>
</dbReference>
<keyword evidence="5" id="KW-1185">Reference proteome</keyword>
<organism evidence="4 5">
    <name type="scientific">Candidatus Nitrosoglobus terrae</name>
    <dbReference type="NCBI Taxonomy" id="1630141"/>
    <lineage>
        <taxon>Bacteria</taxon>
        <taxon>Pseudomonadati</taxon>
        <taxon>Pseudomonadota</taxon>
        <taxon>Gammaproteobacteria</taxon>
        <taxon>Chromatiales</taxon>
        <taxon>Chromatiaceae</taxon>
        <taxon>Candidatus Nitrosoglobus</taxon>
    </lineage>
</organism>
<dbReference type="SUPFAM" id="SSF53613">
    <property type="entry name" value="Ribokinase-like"/>
    <property type="match status" value="1"/>
</dbReference>
<dbReference type="RefSeq" id="WP_096526253.1">
    <property type="nucleotide sequence ID" value="NZ_AP014836.1"/>
</dbReference>
<protein>
    <submittedName>
        <fullName evidence="4">Ketohexokinase</fullName>
    </submittedName>
</protein>
<dbReference type="OrthoDB" id="9813569at2"/>